<feature type="transmembrane region" description="Helical" evidence="7">
    <location>
        <begin position="145"/>
        <end position="175"/>
    </location>
</feature>
<reference evidence="8 9" key="1">
    <citation type="submission" date="2016-10" db="EMBL/GenBank/DDBJ databases">
        <authorList>
            <person name="de Groot N.N."/>
        </authorList>
    </citation>
    <scope>NUCLEOTIDE SEQUENCE [LARGE SCALE GENOMIC DNA]</scope>
    <source>
        <strain evidence="8 9">DSM 22489</strain>
    </source>
</reference>
<proteinExistence type="inferred from homology"/>
<dbReference type="EMBL" id="FNVA01000001">
    <property type="protein sequence ID" value="SEF64187.1"/>
    <property type="molecule type" value="Genomic_DNA"/>
</dbReference>
<evidence type="ECO:0000256" key="6">
    <source>
        <dbReference type="ARBA" id="ARBA00023136"/>
    </source>
</evidence>
<dbReference type="RefSeq" id="WP_103931575.1">
    <property type="nucleotide sequence ID" value="NZ_FNVA01000001.1"/>
</dbReference>
<feature type="transmembrane region" description="Helical" evidence="7">
    <location>
        <begin position="230"/>
        <end position="257"/>
    </location>
</feature>
<dbReference type="NCBIfam" id="TIGR00056">
    <property type="entry name" value="MlaE family lipid ABC transporter permease subunit"/>
    <property type="match status" value="1"/>
</dbReference>
<dbReference type="PANTHER" id="PTHR30188:SF4">
    <property type="entry name" value="PROTEIN TRIGALACTOSYLDIACYLGLYCEROL 1, CHLOROPLASTIC"/>
    <property type="match status" value="1"/>
</dbReference>
<dbReference type="Proteomes" id="UP000236728">
    <property type="component" value="Unassembled WGS sequence"/>
</dbReference>
<feature type="transmembrane region" description="Helical" evidence="7">
    <location>
        <begin position="195"/>
        <end position="218"/>
    </location>
</feature>
<gene>
    <name evidence="8" type="ORF">SAMN05421819_0676</name>
</gene>
<evidence type="ECO:0000256" key="2">
    <source>
        <dbReference type="ARBA" id="ARBA00007556"/>
    </source>
</evidence>
<comment type="subcellular location">
    <subcellularLocation>
        <location evidence="1">Membrane</location>
        <topology evidence="1">Multi-pass membrane protein</topology>
    </subcellularLocation>
</comment>
<dbReference type="PANTHER" id="PTHR30188">
    <property type="entry name" value="ABC TRANSPORTER PERMEASE PROTEIN-RELATED"/>
    <property type="match status" value="1"/>
</dbReference>
<dbReference type="InterPro" id="IPR030802">
    <property type="entry name" value="Permease_MalE"/>
</dbReference>
<keyword evidence="4 7" id="KW-0812">Transmembrane</keyword>
<accession>A0A1H5TQA9</accession>
<keyword evidence="5 7" id="KW-1133">Transmembrane helix</keyword>
<comment type="similarity">
    <text evidence="2 7">Belongs to the MlaE permease family.</text>
</comment>
<keyword evidence="9" id="KW-1185">Reference proteome</keyword>
<evidence type="ECO:0000313" key="8">
    <source>
        <dbReference type="EMBL" id="SEF64187.1"/>
    </source>
</evidence>
<dbReference type="InterPro" id="IPR003453">
    <property type="entry name" value="ABC_MlaE_roteobac"/>
</dbReference>
<evidence type="ECO:0000256" key="1">
    <source>
        <dbReference type="ARBA" id="ARBA00004141"/>
    </source>
</evidence>
<dbReference type="OrthoDB" id="9810518at2"/>
<evidence type="ECO:0000313" key="9">
    <source>
        <dbReference type="Proteomes" id="UP000236728"/>
    </source>
</evidence>
<keyword evidence="3" id="KW-0813">Transport</keyword>
<dbReference type="Pfam" id="PF02405">
    <property type="entry name" value="MlaE"/>
    <property type="match status" value="1"/>
</dbReference>
<evidence type="ECO:0000256" key="7">
    <source>
        <dbReference type="RuleBase" id="RU362044"/>
    </source>
</evidence>
<dbReference type="GO" id="GO:0043190">
    <property type="term" value="C:ATP-binding cassette (ABC) transporter complex"/>
    <property type="evidence" value="ECO:0007669"/>
    <property type="project" value="InterPro"/>
</dbReference>
<keyword evidence="6 7" id="KW-0472">Membrane</keyword>
<name>A0A1H5TQA9_9BACT</name>
<evidence type="ECO:0000256" key="5">
    <source>
        <dbReference type="ARBA" id="ARBA00022989"/>
    </source>
</evidence>
<sequence length="259" mass="26984">MPFSTPEDFAKDVASSVQDYSILSGRAVADLFSKPRYVADIFTQMDLIGVGSLPIVVLTGFFTGCVLALQAAVSLKEFGAVNMTGRLVALSMVKELGPVLTGLMVSGRNASGMASELGSMRVSEQIDAMRALGTDPVRKLVAPRLLASVVMMFFLAIIADTCGIAGGAAVAVVLLRLSASEFFHTGYMALQHGDVIGGLVKPIFSGFIIATIGCYYGLTATGGTRGVGRATTQAVVASAVLIIIGDFVVTQLLIGFFGR</sequence>
<evidence type="ECO:0000256" key="3">
    <source>
        <dbReference type="ARBA" id="ARBA00022448"/>
    </source>
</evidence>
<evidence type="ECO:0000256" key="4">
    <source>
        <dbReference type="ARBA" id="ARBA00022692"/>
    </source>
</evidence>
<dbReference type="GO" id="GO:0005548">
    <property type="term" value="F:phospholipid transporter activity"/>
    <property type="evidence" value="ECO:0007669"/>
    <property type="project" value="TreeGrafter"/>
</dbReference>
<organism evidence="8 9">
    <name type="scientific">Bryocella elongata</name>
    <dbReference type="NCBI Taxonomy" id="863522"/>
    <lineage>
        <taxon>Bacteria</taxon>
        <taxon>Pseudomonadati</taxon>
        <taxon>Acidobacteriota</taxon>
        <taxon>Terriglobia</taxon>
        <taxon>Terriglobales</taxon>
        <taxon>Acidobacteriaceae</taxon>
        <taxon>Bryocella</taxon>
    </lineage>
</organism>
<protein>
    <submittedName>
        <fullName evidence="8">Phospholipid/cholesterol/gamma-HCH transport system permease protein</fullName>
    </submittedName>
</protein>
<comment type="caution">
    <text evidence="7">Lacks conserved residue(s) required for the propagation of feature annotation.</text>
</comment>
<feature type="transmembrane region" description="Helical" evidence="7">
    <location>
        <begin position="47"/>
        <end position="69"/>
    </location>
</feature>
<dbReference type="AlphaFoldDB" id="A0A1H5TQA9"/>